<evidence type="ECO:0000256" key="6">
    <source>
        <dbReference type="ARBA" id="ARBA00035120"/>
    </source>
</evidence>
<evidence type="ECO:0000256" key="3">
    <source>
        <dbReference type="ARBA" id="ARBA00022692"/>
    </source>
</evidence>
<dbReference type="GO" id="GO:1903425">
    <property type="term" value="F:fluoride transmembrane transporter activity"/>
    <property type="evidence" value="ECO:0007669"/>
    <property type="project" value="TreeGrafter"/>
</dbReference>
<evidence type="ECO:0000256" key="4">
    <source>
        <dbReference type="ARBA" id="ARBA00022989"/>
    </source>
</evidence>
<feature type="transmembrane region" description="Helical" evidence="8">
    <location>
        <begin position="95"/>
        <end position="117"/>
    </location>
</feature>
<feature type="transmembrane region" description="Helical" evidence="8">
    <location>
        <begin position="55"/>
        <end position="75"/>
    </location>
</feature>
<evidence type="ECO:0000313" key="9">
    <source>
        <dbReference type="EMBL" id="CAB4639249.1"/>
    </source>
</evidence>
<dbReference type="InterPro" id="IPR003691">
    <property type="entry name" value="FluC"/>
</dbReference>
<sequence length="118" mass="12303">MIVAFGLIALAGGLGAVIRFLLSGWIGKLPWGILVANILASFVVGLVLRSADTSGFIAAVVVTGFCGGLSTFSTFSAQTVEYFKAKQVWLGVANFALNFVLPTLAALAGLYLAYTLLK</sequence>
<keyword evidence="2" id="KW-1003">Cell membrane</keyword>
<dbReference type="EMBL" id="CAEZVN010000133">
    <property type="protein sequence ID" value="CAB4639249.1"/>
    <property type="molecule type" value="Genomic_DNA"/>
</dbReference>
<keyword evidence="5 8" id="KW-0472">Membrane</keyword>
<protein>
    <submittedName>
        <fullName evidence="9">Unannotated protein</fullName>
    </submittedName>
</protein>
<comment type="subcellular location">
    <subcellularLocation>
        <location evidence="1">Cell membrane</location>
        <topology evidence="1">Multi-pass membrane protein</topology>
    </subcellularLocation>
</comment>
<dbReference type="Pfam" id="PF02537">
    <property type="entry name" value="CRCB"/>
    <property type="match status" value="1"/>
</dbReference>
<proteinExistence type="inferred from homology"/>
<keyword evidence="3 8" id="KW-0812">Transmembrane</keyword>
<feature type="transmembrane region" description="Helical" evidence="8">
    <location>
        <begin position="31"/>
        <end position="48"/>
    </location>
</feature>
<evidence type="ECO:0000256" key="1">
    <source>
        <dbReference type="ARBA" id="ARBA00004651"/>
    </source>
</evidence>
<name>A0A6J6JU42_9ZZZZ</name>
<comment type="catalytic activity">
    <reaction evidence="7">
        <text>fluoride(in) = fluoride(out)</text>
        <dbReference type="Rhea" id="RHEA:76159"/>
        <dbReference type="ChEBI" id="CHEBI:17051"/>
    </reaction>
    <physiologicalReaction direction="left-to-right" evidence="7">
        <dbReference type="Rhea" id="RHEA:76160"/>
    </physiologicalReaction>
</comment>
<accession>A0A6J6JU42</accession>
<dbReference type="GO" id="GO:0005886">
    <property type="term" value="C:plasma membrane"/>
    <property type="evidence" value="ECO:0007669"/>
    <property type="project" value="UniProtKB-SubCell"/>
</dbReference>
<organism evidence="9">
    <name type="scientific">freshwater metagenome</name>
    <dbReference type="NCBI Taxonomy" id="449393"/>
    <lineage>
        <taxon>unclassified sequences</taxon>
        <taxon>metagenomes</taxon>
        <taxon>ecological metagenomes</taxon>
    </lineage>
</organism>
<evidence type="ECO:0000256" key="7">
    <source>
        <dbReference type="ARBA" id="ARBA00035585"/>
    </source>
</evidence>
<keyword evidence="4 8" id="KW-1133">Transmembrane helix</keyword>
<dbReference type="AlphaFoldDB" id="A0A6J6JU42"/>
<dbReference type="HAMAP" id="MF_00454">
    <property type="entry name" value="FluC"/>
    <property type="match status" value="1"/>
</dbReference>
<reference evidence="9" key="1">
    <citation type="submission" date="2020-05" db="EMBL/GenBank/DDBJ databases">
        <authorList>
            <person name="Chiriac C."/>
            <person name="Salcher M."/>
            <person name="Ghai R."/>
            <person name="Kavagutti S V."/>
        </authorList>
    </citation>
    <scope>NUCLEOTIDE SEQUENCE</scope>
</reference>
<dbReference type="PANTHER" id="PTHR28259:SF1">
    <property type="entry name" value="FLUORIDE EXPORT PROTEIN 1-RELATED"/>
    <property type="match status" value="1"/>
</dbReference>
<evidence type="ECO:0000256" key="5">
    <source>
        <dbReference type="ARBA" id="ARBA00023136"/>
    </source>
</evidence>
<comment type="similarity">
    <text evidence="6">Belongs to the fluoride channel Fluc/FEX (TC 1.A.43) family.</text>
</comment>
<dbReference type="PANTHER" id="PTHR28259">
    <property type="entry name" value="FLUORIDE EXPORT PROTEIN 1-RELATED"/>
    <property type="match status" value="1"/>
</dbReference>
<gene>
    <name evidence="9" type="ORF">UFOPK2001_01057</name>
</gene>
<evidence type="ECO:0000256" key="2">
    <source>
        <dbReference type="ARBA" id="ARBA00022475"/>
    </source>
</evidence>
<evidence type="ECO:0000256" key="8">
    <source>
        <dbReference type="SAM" id="Phobius"/>
    </source>
</evidence>